<dbReference type="InterPro" id="IPR011682">
    <property type="entry name" value="Glyco_hydro_38_C"/>
</dbReference>
<keyword evidence="3" id="KW-1185">Reference proteome</keyword>
<dbReference type="STRING" id="48709.A0A1D2MMW9"/>
<name>A0A1D2MMW9_ORCCI</name>
<dbReference type="InterPro" id="IPR050843">
    <property type="entry name" value="Glycosyl_Hydrlase_38"/>
</dbReference>
<feature type="domain" description="Glycosyl hydrolase family 38 C-terminal" evidence="1">
    <location>
        <begin position="14"/>
        <end position="62"/>
    </location>
</feature>
<dbReference type="InterPro" id="IPR011013">
    <property type="entry name" value="Gal_mutarotase_sf_dom"/>
</dbReference>
<dbReference type="PANTHER" id="PTHR11607">
    <property type="entry name" value="ALPHA-MANNOSIDASE"/>
    <property type="match status" value="1"/>
</dbReference>
<dbReference type="PANTHER" id="PTHR11607:SF70">
    <property type="entry name" value="ALPHA-MANNOSIDASE"/>
    <property type="match status" value="1"/>
</dbReference>
<comment type="caution">
    <text evidence="2">The sequence shown here is derived from an EMBL/GenBank/DDBJ whole genome shotgun (WGS) entry which is preliminary data.</text>
</comment>
<reference evidence="2 3" key="1">
    <citation type="journal article" date="2016" name="Genome Biol. Evol.">
        <title>Gene Family Evolution Reflects Adaptation to Soil Environmental Stressors in the Genome of the Collembolan Orchesella cincta.</title>
        <authorList>
            <person name="Faddeeva-Vakhrusheva A."/>
            <person name="Derks M.F."/>
            <person name="Anvar S.Y."/>
            <person name="Agamennone V."/>
            <person name="Suring W."/>
            <person name="Smit S."/>
            <person name="van Straalen N.M."/>
            <person name="Roelofs D."/>
        </authorList>
    </citation>
    <scope>NUCLEOTIDE SEQUENCE [LARGE SCALE GENOMIC DNA]</scope>
    <source>
        <tissue evidence="2">Mixed pool</tissue>
    </source>
</reference>
<dbReference type="AlphaFoldDB" id="A0A1D2MMW9"/>
<dbReference type="GO" id="GO:0000139">
    <property type="term" value="C:Golgi membrane"/>
    <property type="evidence" value="ECO:0007669"/>
    <property type="project" value="TreeGrafter"/>
</dbReference>
<dbReference type="Gene3D" id="2.70.98.30">
    <property type="entry name" value="Golgi alpha-mannosidase II, domain 4"/>
    <property type="match status" value="1"/>
</dbReference>
<dbReference type="GO" id="GO:0006013">
    <property type="term" value="P:mannose metabolic process"/>
    <property type="evidence" value="ECO:0007669"/>
    <property type="project" value="InterPro"/>
</dbReference>
<sequence>MKVSRLPYEGNMYPVTNYAFIQDEQAGTRFSILVDRSHGFTSTKSGQLEAIFDRRLPYDDARGMDEGVNDPEDMVSNYVLLLEPLLKVQGDKAWAPTLEVQRASKFLNFQPTAFVYDSIASDNKNMHPRIALFTRQFPADMFLLNMRTAPGTSRGVPSKRALMLLQNLGHLKNTGVNVENSMVLNADLRVNHFAVATDLTGSSLSDEQDLDSAHSLRTAFIPKGNPYEINAYALHFLNFIENIK</sequence>
<dbReference type="GO" id="GO:0006491">
    <property type="term" value="P:N-glycan processing"/>
    <property type="evidence" value="ECO:0007669"/>
    <property type="project" value="TreeGrafter"/>
</dbReference>
<dbReference type="GO" id="GO:0004559">
    <property type="term" value="F:alpha-mannosidase activity"/>
    <property type="evidence" value="ECO:0007669"/>
    <property type="project" value="InterPro"/>
</dbReference>
<gene>
    <name evidence="2" type="ORF">Ocin01_12302</name>
</gene>
<dbReference type="SUPFAM" id="SSF74650">
    <property type="entry name" value="Galactose mutarotase-like"/>
    <property type="match status" value="1"/>
</dbReference>
<evidence type="ECO:0000313" key="2">
    <source>
        <dbReference type="EMBL" id="ODM94379.1"/>
    </source>
</evidence>
<dbReference type="Proteomes" id="UP000094527">
    <property type="component" value="Unassembled WGS sequence"/>
</dbReference>
<evidence type="ECO:0000313" key="3">
    <source>
        <dbReference type="Proteomes" id="UP000094527"/>
    </source>
</evidence>
<evidence type="ECO:0000259" key="1">
    <source>
        <dbReference type="Pfam" id="PF07748"/>
    </source>
</evidence>
<protein>
    <submittedName>
        <fullName evidence="2">Alpha-mannosidase 2</fullName>
    </submittedName>
</protein>
<organism evidence="2 3">
    <name type="scientific">Orchesella cincta</name>
    <name type="common">Springtail</name>
    <name type="synonym">Podura cincta</name>
    <dbReference type="NCBI Taxonomy" id="48709"/>
    <lineage>
        <taxon>Eukaryota</taxon>
        <taxon>Metazoa</taxon>
        <taxon>Ecdysozoa</taxon>
        <taxon>Arthropoda</taxon>
        <taxon>Hexapoda</taxon>
        <taxon>Collembola</taxon>
        <taxon>Entomobryomorpha</taxon>
        <taxon>Entomobryoidea</taxon>
        <taxon>Orchesellidae</taxon>
        <taxon>Orchesellinae</taxon>
        <taxon>Orchesella</taxon>
    </lineage>
</organism>
<accession>A0A1D2MMW9</accession>
<dbReference type="OrthoDB" id="10261055at2759"/>
<proteinExistence type="predicted"/>
<dbReference type="GO" id="GO:0030246">
    <property type="term" value="F:carbohydrate binding"/>
    <property type="evidence" value="ECO:0007669"/>
    <property type="project" value="InterPro"/>
</dbReference>
<dbReference type="Pfam" id="PF07748">
    <property type="entry name" value="Glyco_hydro_38C"/>
    <property type="match status" value="1"/>
</dbReference>
<dbReference type="EMBL" id="LJIJ01000814">
    <property type="protein sequence ID" value="ODM94379.1"/>
    <property type="molecule type" value="Genomic_DNA"/>
</dbReference>